<dbReference type="GO" id="GO:0009451">
    <property type="term" value="P:RNA modification"/>
    <property type="evidence" value="ECO:0007669"/>
    <property type="project" value="InterPro"/>
</dbReference>
<sequence>MHQAVEHGSKFSLSAALKACARNGNLTEGRLLHDQVIRSGHDSNAVVGTSIVDMYAKCGSFGEACRTFDTYPHRDLVSWNAFISACIDHNSCSLVLDCFRNMQQVAGFSPNKVSFGLALKACGVENMLWQGRLVHEHIIRCGIVIDETCGSSLIDMYAKCGDLDDAQTLFMTLPYKNVFAWGALMAGYVQHGQGAAVLELFEEMESKAIRPSAAIYSCVLKACGSLKHLEKGKLVHDQIMDHGLGSDQIINNALMDMYAKCGDFEEAFKVLDKLPHQNEWSWGAIIGGYMQRGCSLLALEVFEKMQKRGVKPNKVIYSCVLKACGDIGATDEGRVLHQWIIVDSVESNEEVYNSLIGMYASFGSLAEAWKIFNTISKANARSYDAMIVGYSRHGHSASLLELFEKVQRNGIKPSEAMFSCAVKACGGLKALIYGRSIHGQIVVNLAKPDVVLVNSLIDMYLSCGSLKEAEKVFDKSITRDVVSWNSILSGYTQNGHPSSALKVFNKMLKSDLKPDRVTFLCMVKACSSVGALREGRFMHDKILEGGFEADVAVRVSLVDMFARCGSLLEAEKLLSGAAKCDTGAWAALIAGYAQHGECKVARERFHDMQMHGVMPDIAAFTVILTSCCHAGEVEEGYWFFNAMKKEYGITPKLEHFNCLIDLLGRAGRLSEASQLFKIMPDFPDVMGWMSLLTACKRYGDAELGKECVEEILRIDPQNSAVFTLMSNTFADGHMWEDAAGLEKLRSYANAWKKPATAWIQIEDQIHEFTLEKRAKAEDDLNSARLKFLKKQMEKAGYIPKLDIVTMEKTKDESDSFLKLNNGDEHAFNSFEESGHAEAHALVGFGHVKPLKGATVRLARVFYLSASQKLEKFSTPKTNRKEIVLRNSYGIHFSSSHFVRSYCLF</sequence>
<evidence type="ECO:0008006" key="5">
    <source>
        <dbReference type="Google" id="ProtNLM"/>
    </source>
</evidence>
<protein>
    <recommendedName>
        <fullName evidence="5">Pentatricopeptide repeat-containing protein</fullName>
    </recommendedName>
</protein>
<keyword evidence="1" id="KW-0677">Repeat</keyword>
<reference evidence="3 4" key="1">
    <citation type="submission" date="2021-01" db="EMBL/GenBank/DDBJ databases">
        <title>Adiantum capillus-veneris genome.</title>
        <authorList>
            <person name="Fang Y."/>
            <person name="Liao Q."/>
        </authorList>
    </citation>
    <scope>NUCLEOTIDE SEQUENCE [LARGE SCALE GENOMIC DNA]</scope>
    <source>
        <strain evidence="3">H3</strain>
        <tissue evidence="3">Leaf</tissue>
    </source>
</reference>
<dbReference type="InterPro" id="IPR046848">
    <property type="entry name" value="E_motif"/>
</dbReference>
<feature type="repeat" description="PPR" evidence="2">
    <location>
        <begin position="616"/>
        <end position="651"/>
    </location>
</feature>
<dbReference type="OrthoDB" id="1859983at2759"/>
<dbReference type="Pfam" id="PF01535">
    <property type="entry name" value="PPR"/>
    <property type="match status" value="6"/>
</dbReference>
<dbReference type="FunFam" id="1.25.40.10:FF:000090">
    <property type="entry name" value="Pentatricopeptide repeat-containing protein, chloroplastic"/>
    <property type="match status" value="1"/>
</dbReference>
<feature type="repeat" description="PPR" evidence="2">
    <location>
        <begin position="480"/>
        <end position="514"/>
    </location>
</feature>
<dbReference type="InterPro" id="IPR002885">
    <property type="entry name" value="PPR_rpt"/>
</dbReference>
<dbReference type="PROSITE" id="PS51375">
    <property type="entry name" value="PPR"/>
    <property type="match status" value="7"/>
</dbReference>
<accession>A0A9D4V607</accession>
<dbReference type="InterPro" id="IPR011990">
    <property type="entry name" value="TPR-like_helical_dom_sf"/>
</dbReference>
<dbReference type="FunFam" id="1.25.40.10:FF:000073">
    <property type="entry name" value="Pentatricopeptide repeat-containing protein chloroplastic"/>
    <property type="match status" value="1"/>
</dbReference>
<comment type="caution">
    <text evidence="3">The sequence shown here is derived from an EMBL/GenBank/DDBJ whole genome shotgun (WGS) entry which is preliminary data.</text>
</comment>
<feature type="repeat" description="PPR" evidence="2">
    <location>
        <begin position="247"/>
        <end position="277"/>
    </location>
</feature>
<dbReference type="EMBL" id="JABFUD020000005">
    <property type="protein sequence ID" value="KAI5080293.1"/>
    <property type="molecule type" value="Genomic_DNA"/>
</dbReference>
<evidence type="ECO:0000256" key="2">
    <source>
        <dbReference type="PROSITE-ProRule" id="PRU00708"/>
    </source>
</evidence>
<dbReference type="Pfam" id="PF20431">
    <property type="entry name" value="E_motif"/>
    <property type="match status" value="1"/>
</dbReference>
<dbReference type="NCBIfam" id="TIGR00756">
    <property type="entry name" value="PPR"/>
    <property type="match status" value="7"/>
</dbReference>
<dbReference type="Gene3D" id="1.25.40.10">
    <property type="entry name" value="Tetratricopeptide repeat domain"/>
    <property type="match status" value="5"/>
</dbReference>
<dbReference type="PANTHER" id="PTHR47926">
    <property type="entry name" value="PENTATRICOPEPTIDE REPEAT-CONTAINING PROTEIN"/>
    <property type="match status" value="1"/>
</dbReference>
<organism evidence="3 4">
    <name type="scientific">Adiantum capillus-veneris</name>
    <name type="common">Maidenhair fern</name>
    <dbReference type="NCBI Taxonomy" id="13818"/>
    <lineage>
        <taxon>Eukaryota</taxon>
        <taxon>Viridiplantae</taxon>
        <taxon>Streptophyta</taxon>
        <taxon>Embryophyta</taxon>
        <taxon>Tracheophyta</taxon>
        <taxon>Polypodiopsida</taxon>
        <taxon>Polypodiidae</taxon>
        <taxon>Polypodiales</taxon>
        <taxon>Pteridineae</taxon>
        <taxon>Pteridaceae</taxon>
        <taxon>Vittarioideae</taxon>
        <taxon>Adiantum</taxon>
    </lineage>
</organism>
<evidence type="ECO:0000256" key="1">
    <source>
        <dbReference type="ARBA" id="ARBA00022737"/>
    </source>
</evidence>
<dbReference type="InterPro" id="IPR046960">
    <property type="entry name" value="PPR_At4g14850-like_plant"/>
</dbReference>
<feature type="repeat" description="PPR" evidence="2">
    <location>
        <begin position="177"/>
        <end position="211"/>
    </location>
</feature>
<dbReference type="FunFam" id="1.25.40.10:FF:000344">
    <property type="entry name" value="Pentatricopeptide repeat-containing protein"/>
    <property type="match status" value="1"/>
</dbReference>
<dbReference type="GO" id="GO:0003729">
    <property type="term" value="F:mRNA binding"/>
    <property type="evidence" value="ECO:0007669"/>
    <property type="project" value="UniProtKB-ARBA"/>
</dbReference>
<dbReference type="Proteomes" id="UP000886520">
    <property type="component" value="Chromosome 5"/>
</dbReference>
<dbReference type="Pfam" id="PF13041">
    <property type="entry name" value="PPR_2"/>
    <property type="match status" value="4"/>
</dbReference>
<dbReference type="AlphaFoldDB" id="A0A9D4V607"/>
<evidence type="ECO:0000313" key="4">
    <source>
        <dbReference type="Proteomes" id="UP000886520"/>
    </source>
</evidence>
<dbReference type="PANTHER" id="PTHR47926:SF382">
    <property type="entry name" value="PENTACOTRIPEPTIDE-REPEAT REGION OF PRORP DOMAIN-CONTAINING PROTEIN"/>
    <property type="match status" value="1"/>
</dbReference>
<feature type="repeat" description="PPR" evidence="2">
    <location>
        <begin position="581"/>
        <end position="615"/>
    </location>
</feature>
<gene>
    <name evidence="3" type="ORF">GOP47_0005772</name>
</gene>
<dbReference type="FunFam" id="1.25.40.10:FF:000031">
    <property type="entry name" value="Pentatricopeptide repeat-containing protein mitochondrial"/>
    <property type="match status" value="1"/>
</dbReference>
<name>A0A9D4V607_ADICA</name>
<keyword evidence="4" id="KW-1185">Reference proteome</keyword>
<dbReference type="Pfam" id="PF13812">
    <property type="entry name" value="PPR_3"/>
    <property type="match status" value="1"/>
</dbReference>
<dbReference type="SUPFAM" id="SSF48452">
    <property type="entry name" value="TPR-like"/>
    <property type="match status" value="1"/>
</dbReference>
<proteinExistence type="predicted"/>
<feature type="repeat" description="PPR" evidence="2">
    <location>
        <begin position="379"/>
        <end position="413"/>
    </location>
</feature>
<feature type="repeat" description="PPR" evidence="2">
    <location>
        <begin position="278"/>
        <end position="312"/>
    </location>
</feature>
<evidence type="ECO:0000313" key="3">
    <source>
        <dbReference type="EMBL" id="KAI5080293.1"/>
    </source>
</evidence>